<comment type="caution">
    <text evidence="3">The sequence shown here is derived from an EMBL/GenBank/DDBJ whole genome shotgun (WGS) entry which is preliminary data.</text>
</comment>
<reference evidence="3" key="1">
    <citation type="journal article" date="2020" name="mSystems">
        <title>Genome- and Community-Level Interaction Insights into Carbon Utilization and Element Cycling Functions of Hydrothermarchaeota in Hydrothermal Sediment.</title>
        <authorList>
            <person name="Zhou Z."/>
            <person name="Liu Y."/>
            <person name="Xu W."/>
            <person name="Pan J."/>
            <person name="Luo Z.H."/>
            <person name="Li M."/>
        </authorList>
    </citation>
    <scope>NUCLEOTIDE SEQUENCE [LARGE SCALE GENOMIC DNA]</scope>
    <source>
        <strain evidence="3">HyVt-527</strain>
    </source>
</reference>
<dbReference type="EMBL" id="DROD01000364">
    <property type="protein sequence ID" value="HHJ52585.1"/>
    <property type="molecule type" value="Genomic_DNA"/>
</dbReference>
<dbReference type="Proteomes" id="UP000886124">
    <property type="component" value="Unassembled WGS sequence"/>
</dbReference>
<dbReference type="SUPFAM" id="SSF53474">
    <property type="entry name" value="alpha/beta-Hydrolases"/>
    <property type="match status" value="1"/>
</dbReference>
<dbReference type="AlphaFoldDB" id="A0A7V5PPN5"/>
<dbReference type="Pfam" id="PF00326">
    <property type="entry name" value="Peptidase_S9"/>
    <property type="match status" value="1"/>
</dbReference>
<dbReference type="InterPro" id="IPR002470">
    <property type="entry name" value="Peptidase_S9A"/>
</dbReference>
<dbReference type="Gene3D" id="3.40.50.1820">
    <property type="entry name" value="alpha/beta hydrolase"/>
    <property type="match status" value="1"/>
</dbReference>
<evidence type="ECO:0000256" key="1">
    <source>
        <dbReference type="ARBA" id="ARBA00022801"/>
    </source>
</evidence>
<feature type="domain" description="Peptidase S9 prolyl oligopeptidase catalytic" evidence="2">
    <location>
        <begin position="420"/>
        <end position="633"/>
    </location>
</feature>
<organism evidence="3">
    <name type="scientific">Caldithrix abyssi</name>
    <dbReference type="NCBI Taxonomy" id="187145"/>
    <lineage>
        <taxon>Bacteria</taxon>
        <taxon>Pseudomonadati</taxon>
        <taxon>Calditrichota</taxon>
        <taxon>Calditrichia</taxon>
        <taxon>Calditrichales</taxon>
        <taxon>Calditrichaceae</taxon>
        <taxon>Caldithrix</taxon>
    </lineage>
</organism>
<dbReference type="PANTHER" id="PTHR42776">
    <property type="entry name" value="SERINE PEPTIDASE S9 FAMILY MEMBER"/>
    <property type="match status" value="1"/>
</dbReference>
<dbReference type="Gene3D" id="2.120.10.30">
    <property type="entry name" value="TolB, C-terminal domain"/>
    <property type="match status" value="1"/>
</dbReference>
<dbReference type="PANTHER" id="PTHR42776:SF27">
    <property type="entry name" value="DIPEPTIDYL PEPTIDASE FAMILY MEMBER 6"/>
    <property type="match status" value="1"/>
</dbReference>
<dbReference type="InterPro" id="IPR001375">
    <property type="entry name" value="Peptidase_S9_cat"/>
</dbReference>
<dbReference type="PROSITE" id="PS51257">
    <property type="entry name" value="PROKAR_LIPOPROTEIN"/>
    <property type="match status" value="1"/>
</dbReference>
<sequence>MRNKWSAAMIAVLTFSLIFSCNVLQKEKVPPLIPMKDFFRNPTKTAFQLSPNGEYVAFMQPWKNRLNVHVQKIGEDKVTRITSAENRDIAWFFWANNERIAYVQDKNGDENFKLFAVNIDGSNPKVLTPFEKVRVMPIDELEDNPNEMLIQMNKRDPRVFDAYRINVYTGEMKMVAQNPGHISQWITDWDGKIRLATQTDGVNTSLLYREDESKPFRTVLTTSFKDELQPLFFTFDDPNVIYASSNLGRDKAAIVKFDVPNAKELEVIYQHPEVDVYTLLKSKKRKIITGVMFTTDKRHYHFFDEQRKQLQKELQKRLPNYEVVVTSMNRDEDKVMVRTYSDKSRGSYYFYDLNSKEFRKLADISPWLKEEYMASMKPIKFTSRDGLTIHGYLTLPKGVEPKNLPVVVNPHGGPWFRDTWGFNPEVQFLANRGYAVLQINFRGSTGYGKKFWEASFKQWGKKMQDDITDGVKWLINQGIADPKRIAIYGGSYGGYATLAGLTFTPDLYACGVDYVGVSNLFTFLNTIPPYWKPYLDMLHEMVGDPVKDKELLAEASPVMHADRIKAPLFIAQGANDPRVNKAESDQMVEALKKRGIDVEYMVKDNEGHGFHNEENRFDFYSAMEKFLAKHIGGRTAESAQK</sequence>
<name>A0A7V5PPN5_CALAY</name>
<protein>
    <submittedName>
        <fullName evidence="3">S9 family peptidase</fullName>
    </submittedName>
</protein>
<evidence type="ECO:0000313" key="3">
    <source>
        <dbReference type="EMBL" id="HHJ52585.1"/>
    </source>
</evidence>
<dbReference type="PRINTS" id="PR00862">
    <property type="entry name" value="PROLIGOPTASE"/>
</dbReference>
<dbReference type="SUPFAM" id="SSF82171">
    <property type="entry name" value="DPP6 N-terminal domain-like"/>
    <property type="match status" value="1"/>
</dbReference>
<gene>
    <name evidence="3" type="ORF">ENJ89_05280</name>
</gene>
<dbReference type="GO" id="GO:0004252">
    <property type="term" value="F:serine-type endopeptidase activity"/>
    <property type="evidence" value="ECO:0007669"/>
    <property type="project" value="InterPro"/>
</dbReference>
<keyword evidence="1" id="KW-0378">Hydrolase</keyword>
<dbReference type="GO" id="GO:0006508">
    <property type="term" value="P:proteolysis"/>
    <property type="evidence" value="ECO:0007669"/>
    <property type="project" value="InterPro"/>
</dbReference>
<dbReference type="InterPro" id="IPR011042">
    <property type="entry name" value="6-blade_b-propeller_TolB-like"/>
</dbReference>
<evidence type="ECO:0000259" key="2">
    <source>
        <dbReference type="Pfam" id="PF00326"/>
    </source>
</evidence>
<proteinExistence type="predicted"/>
<accession>A0A7V5PPN5</accession>
<dbReference type="InterPro" id="IPR029058">
    <property type="entry name" value="AB_hydrolase_fold"/>
</dbReference>